<dbReference type="InterPro" id="IPR032710">
    <property type="entry name" value="NTF2-like_dom_sf"/>
</dbReference>
<evidence type="ECO:0000259" key="1">
    <source>
        <dbReference type="Pfam" id="PF14534"/>
    </source>
</evidence>
<dbReference type="OrthoDB" id="4570375at2"/>
<dbReference type="EMBL" id="VWPH01000020">
    <property type="protein sequence ID" value="KAA5825868.1"/>
    <property type="molecule type" value="Genomic_DNA"/>
</dbReference>
<organism evidence="2 3">
    <name type="scientific">Saccharopolyspora hirsuta</name>
    <dbReference type="NCBI Taxonomy" id="1837"/>
    <lineage>
        <taxon>Bacteria</taxon>
        <taxon>Bacillati</taxon>
        <taxon>Actinomycetota</taxon>
        <taxon>Actinomycetes</taxon>
        <taxon>Pseudonocardiales</taxon>
        <taxon>Pseudonocardiaceae</taxon>
        <taxon>Saccharopolyspora</taxon>
    </lineage>
</organism>
<comment type="caution">
    <text evidence="2">The sequence shown here is derived from an EMBL/GenBank/DDBJ whole genome shotgun (WGS) entry which is preliminary data.</text>
</comment>
<protein>
    <submittedName>
        <fullName evidence="2">DUF4440 domain-containing protein</fullName>
    </submittedName>
</protein>
<dbReference type="Proteomes" id="UP000323946">
    <property type="component" value="Unassembled WGS sequence"/>
</dbReference>
<keyword evidence="3" id="KW-1185">Reference proteome</keyword>
<dbReference type="Gene3D" id="3.10.450.50">
    <property type="match status" value="1"/>
</dbReference>
<gene>
    <name evidence="2" type="ORF">F1721_32450</name>
</gene>
<dbReference type="Pfam" id="PF14534">
    <property type="entry name" value="DUF4440"/>
    <property type="match status" value="1"/>
</dbReference>
<dbReference type="InterPro" id="IPR027843">
    <property type="entry name" value="DUF4440"/>
</dbReference>
<feature type="domain" description="DUF4440" evidence="1">
    <location>
        <begin position="28"/>
        <end position="121"/>
    </location>
</feature>
<dbReference type="SUPFAM" id="SSF54427">
    <property type="entry name" value="NTF2-like"/>
    <property type="match status" value="1"/>
</dbReference>
<evidence type="ECO:0000313" key="2">
    <source>
        <dbReference type="EMBL" id="KAA5825868.1"/>
    </source>
</evidence>
<dbReference type="AlphaFoldDB" id="A0A5M7BC67"/>
<reference evidence="2 3" key="1">
    <citation type="submission" date="2019-09" db="EMBL/GenBank/DDBJ databases">
        <title>Draft genome sequence of the thermophilic Saccharopolyspora hirsuta VKM Ac-666T.</title>
        <authorList>
            <person name="Lobastova T.G."/>
            <person name="Fokina V."/>
            <person name="Bragin E.Y."/>
            <person name="Shtratnikova V.Y."/>
            <person name="Starodumova I.P."/>
            <person name="Tarlachkov S.V."/>
            <person name="Donova M.V."/>
        </authorList>
    </citation>
    <scope>NUCLEOTIDE SEQUENCE [LARGE SCALE GENOMIC DNA]</scope>
    <source>
        <strain evidence="2 3">VKM Ac-666</strain>
    </source>
</reference>
<accession>A0A5M7BC67</accession>
<dbReference type="InterPro" id="IPR016918">
    <property type="entry name" value="UCP029394"/>
</dbReference>
<proteinExistence type="predicted"/>
<dbReference type="PIRSF" id="PIRSF029394">
    <property type="entry name" value="UCP029394"/>
    <property type="match status" value="1"/>
</dbReference>
<evidence type="ECO:0000313" key="3">
    <source>
        <dbReference type="Proteomes" id="UP000323946"/>
    </source>
</evidence>
<sequence length="131" mass="14330">MARARLVTDVHTEVRRLHRLLAHWLGQHCDPAVLAELRAAHADDFALITTDGAVLTADQLFDALSGANDSAPGLAIEVDEVTTVAETTDLAVVRFRETHHHGGATTARRTTAVLRRTPDGFRWQHVHETAA</sequence>
<name>A0A5M7BC67_SACHI</name>